<evidence type="ECO:0000313" key="2">
    <source>
        <dbReference type="EMBL" id="CSC26615.1"/>
    </source>
</evidence>
<dbReference type="AlphaFoldDB" id="A0A656AI40"/>
<dbReference type="EMBL" id="CWQY01000004">
    <property type="protein sequence ID" value="CSC26615.1"/>
    <property type="molecule type" value="Genomic_DNA"/>
</dbReference>
<name>A0A656AI40_VIBCL</name>
<feature type="compositionally biased region" description="Basic and acidic residues" evidence="1">
    <location>
        <begin position="62"/>
        <end position="81"/>
    </location>
</feature>
<accession>A0A656AI40</accession>
<organism evidence="2 3">
    <name type="scientific">Vibrio cholerae</name>
    <dbReference type="NCBI Taxonomy" id="666"/>
    <lineage>
        <taxon>Bacteria</taxon>
        <taxon>Pseudomonadati</taxon>
        <taxon>Pseudomonadota</taxon>
        <taxon>Gammaproteobacteria</taxon>
        <taxon>Vibrionales</taxon>
        <taxon>Vibrionaceae</taxon>
        <taxon>Vibrio</taxon>
    </lineage>
</organism>
<protein>
    <submittedName>
        <fullName evidence="2">Uncharacterized protein</fullName>
    </submittedName>
</protein>
<feature type="region of interest" description="Disordered" evidence="1">
    <location>
        <begin position="61"/>
        <end position="81"/>
    </location>
</feature>
<evidence type="ECO:0000256" key="1">
    <source>
        <dbReference type="SAM" id="MobiDB-lite"/>
    </source>
</evidence>
<dbReference type="Proteomes" id="UP000041770">
    <property type="component" value="Unassembled WGS sequence"/>
</dbReference>
<gene>
    <name evidence="2" type="ORF">ERS013200_01018</name>
</gene>
<proteinExistence type="predicted"/>
<sequence>MLSQKFRIKICVARVRSEKAIIKPTQQRVKRLVDVVVIDTGQFLFTRTFGQIVQQLQPSLRRPTDVKGGGDMRFRPSHDVL</sequence>
<evidence type="ECO:0000313" key="3">
    <source>
        <dbReference type="Proteomes" id="UP000041770"/>
    </source>
</evidence>
<reference evidence="2 3" key="1">
    <citation type="submission" date="2015-07" db="EMBL/GenBank/DDBJ databases">
        <authorList>
            <consortium name="Pathogen Informatics"/>
        </authorList>
    </citation>
    <scope>NUCLEOTIDE SEQUENCE [LARGE SCALE GENOMIC DNA]</scope>
    <source>
        <strain evidence="2 3">A316</strain>
    </source>
</reference>